<comment type="caution">
    <text evidence="1">The sequence shown here is derived from an EMBL/GenBank/DDBJ whole genome shotgun (WGS) entry which is preliminary data.</text>
</comment>
<reference evidence="1 2" key="1">
    <citation type="submission" date="2020-04" db="EMBL/GenBank/DDBJ databases">
        <title>Molecular characterization of pseudomonads from Agaricus bisporus reveal novel blotch 2 pathogens in Western Europe.</title>
        <authorList>
            <person name="Taparia T."/>
            <person name="Krijger M."/>
            <person name="Haynes E."/>
            <person name="Elpinstone J.G."/>
            <person name="Noble R."/>
            <person name="Van Der Wolf J."/>
        </authorList>
    </citation>
    <scope>NUCLEOTIDE SEQUENCE [LARGE SCALE GENOMIC DNA]</scope>
    <source>
        <strain evidence="1 2">IPO3781</strain>
    </source>
</reference>
<evidence type="ECO:0000313" key="2">
    <source>
        <dbReference type="Proteomes" id="UP000537188"/>
    </source>
</evidence>
<proteinExistence type="predicted"/>
<evidence type="ECO:0000313" key="1">
    <source>
        <dbReference type="EMBL" id="NWE75126.1"/>
    </source>
</evidence>
<accession>A0A7Y8FAL7</accession>
<organism evidence="1 2">
    <name type="scientific">Pseudomonas yamanorum</name>
    <dbReference type="NCBI Taxonomy" id="515393"/>
    <lineage>
        <taxon>Bacteria</taxon>
        <taxon>Pseudomonadati</taxon>
        <taxon>Pseudomonadota</taxon>
        <taxon>Gammaproteobacteria</taxon>
        <taxon>Pseudomonadales</taxon>
        <taxon>Pseudomonadaceae</taxon>
        <taxon>Pseudomonas</taxon>
    </lineage>
</organism>
<gene>
    <name evidence="1" type="ORF">HX828_06135</name>
</gene>
<dbReference type="Proteomes" id="UP000537188">
    <property type="component" value="Unassembled WGS sequence"/>
</dbReference>
<name>A0A7Y8FAL7_9PSED</name>
<dbReference type="RefSeq" id="WP_177113079.1">
    <property type="nucleotide sequence ID" value="NZ_JACARF010000005.1"/>
</dbReference>
<protein>
    <submittedName>
        <fullName evidence="1">DUF2158 domain-containing protein</fullName>
    </submittedName>
</protein>
<dbReference type="EMBL" id="JACARF010000005">
    <property type="protein sequence ID" value="NWE75126.1"/>
    <property type="molecule type" value="Genomic_DNA"/>
</dbReference>
<dbReference type="AlphaFoldDB" id="A0A7Y8FAL7"/>
<sequence>MSQFNVGDVVQSVLGDGTMTISNAGPITVGGAVVGLKSIPGTSRSDLVECMWFKGKECQTKRYNISELKLIKPASIHSISEGEIVKLASGGPKMLVEKSGPMEVGVAAMVSMTHGVRRVGGSVRSDLALCRWEKRPKDEHKRFPIATLIPFE</sequence>